<comment type="pathway">
    <text evidence="2">Polyol metabolism; glycerol fermentation; glycerone phosphate from glycerol (oxidative route): step 2/2.</text>
</comment>
<dbReference type="PANTHER" id="PTHR28629">
    <property type="entry name" value="TRIOKINASE/FMN CYCLASE"/>
    <property type="match status" value="1"/>
</dbReference>
<dbReference type="SMART" id="SM01120">
    <property type="entry name" value="Dak2"/>
    <property type="match status" value="1"/>
</dbReference>
<comment type="catalytic activity">
    <reaction evidence="9">
        <text>D-glyceraldehyde + ATP = D-glyceraldehyde 3-phosphate + ADP + H(+)</text>
        <dbReference type="Rhea" id="RHEA:13941"/>
        <dbReference type="ChEBI" id="CHEBI:15378"/>
        <dbReference type="ChEBI" id="CHEBI:17378"/>
        <dbReference type="ChEBI" id="CHEBI:30616"/>
        <dbReference type="ChEBI" id="CHEBI:59776"/>
        <dbReference type="ChEBI" id="CHEBI:456216"/>
        <dbReference type="EC" id="2.7.1.28"/>
    </reaction>
</comment>
<dbReference type="InterPro" id="IPR004007">
    <property type="entry name" value="DhaL_dom"/>
</dbReference>
<keyword evidence="8" id="KW-0067">ATP-binding</keyword>
<dbReference type="InterPro" id="IPR012734">
    <property type="entry name" value="DhaK_ATP"/>
</dbReference>
<dbReference type="PROSITE" id="PS51481">
    <property type="entry name" value="DHAK"/>
    <property type="match status" value="1"/>
</dbReference>
<evidence type="ECO:0000259" key="13">
    <source>
        <dbReference type="PROSITE" id="PS51480"/>
    </source>
</evidence>
<evidence type="ECO:0000256" key="7">
    <source>
        <dbReference type="ARBA" id="ARBA00022798"/>
    </source>
</evidence>
<dbReference type="GO" id="GO:0005524">
    <property type="term" value="F:ATP binding"/>
    <property type="evidence" value="ECO:0007669"/>
    <property type="project" value="UniProtKB-KW"/>
</dbReference>
<evidence type="ECO:0000256" key="1">
    <source>
        <dbReference type="ARBA" id="ARBA00003264"/>
    </source>
</evidence>
<dbReference type="InterPro" id="IPR050861">
    <property type="entry name" value="Dihydroxyacetone_Kinase"/>
</dbReference>
<keyword evidence="16" id="KW-1185">Reference proteome</keyword>
<dbReference type="FunFam" id="3.40.50.10440:FF:000002">
    <property type="entry name" value="Dihydroxyacetone kinase"/>
    <property type="match status" value="1"/>
</dbReference>
<dbReference type="UniPathway" id="UPA00617">
    <property type="reaction ID" value="UER00669"/>
</dbReference>
<dbReference type="SUPFAM" id="SSF101473">
    <property type="entry name" value="DhaL-like"/>
    <property type="match status" value="1"/>
</dbReference>
<dbReference type="PANTHER" id="PTHR28629:SF4">
    <property type="entry name" value="TRIOKINASE_FMN CYCLASE"/>
    <property type="match status" value="1"/>
</dbReference>
<feature type="active site" description="Tele-hemiaminal-histidine intermediate" evidence="11">
    <location>
        <position position="229"/>
    </location>
</feature>
<evidence type="ECO:0000256" key="10">
    <source>
        <dbReference type="ARBA" id="ARBA00048898"/>
    </source>
</evidence>
<keyword evidence="7" id="KW-0319">Glycerol metabolism</keyword>
<sequence>MSHKQSMSHKQFKSDGNIVAQYLFGLARSNPGLTVIKHDRVIFRTASAPDSGNAPKVTLVSGGGSGHEPTHAGFVGEGALDAAAAGAIFASPSTKQIFSALKAVESPKGTLIIVKNYTGDIIHFGLAAERAKAAGMNIELVAVGDDVSVGKSKGSLVGRRGLGATALVHKIAGAAASHGLDLSEVAKVAQSVVDNSVTINASLDHCSVPGHKSENILGEDEYEIGMGIHNESGTQKSSPLPSIPELVAQLLPLLLGVDEDRSYVKFDSKDDVVLMVNNMGGMSNLELGYATEVISEKLIEKYHIIPKRTITGAFVTALNGPGFGITLLNASKAGSHIIQYFDYPTTASGWNQTYHAAEDWKVLADGKVPTAPSIETVKNKKSSGVTADYDTFAKILLAGIARINEVEPKVTWYDTIAGDGDCGTTLVSGGKALTEAIENHSLRLDDAARGIEDVAHIVEDSMGGTSGGLYSIYLSALAKGVDDSGDKKLTVETFKEASQFALEALYKYTRARPGYRTLIDALQPFVETLNAGKGPRAAAQAAIEGAEKTRKMDALVGRASYVAKEELSKLDGEGGLPDPGAIGLAALLDGLVGAAGY</sequence>
<protein>
    <submittedName>
        <fullName evidence="15">Dihydroxyacetone kinase 2</fullName>
    </submittedName>
</protein>
<dbReference type="GO" id="GO:0019588">
    <property type="term" value="P:anaerobic glycerol catabolic process"/>
    <property type="evidence" value="ECO:0007669"/>
    <property type="project" value="UniProtKB-UniPathway"/>
</dbReference>
<dbReference type="SUPFAM" id="SSF82549">
    <property type="entry name" value="DAK1/DegV-like"/>
    <property type="match status" value="1"/>
</dbReference>
<evidence type="ECO:0000256" key="6">
    <source>
        <dbReference type="ARBA" id="ARBA00022777"/>
    </source>
</evidence>
<evidence type="ECO:0000313" key="15">
    <source>
        <dbReference type="EMBL" id="QID84462.1"/>
    </source>
</evidence>
<feature type="binding site" evidence="12">
    <location>
        <position position="120"/>
    </location>
    <ligand>
        <name>substrate</name>
    </ligand>
</feature>
<dbReference type="Pfam" id="PF02734">
    <property type="entry name" value="Dak2"/>
    <property type="match status" value="1"/>
</dbReference>
<evidence type="ECO:0000256" key="12">
    <source>
        <dbReference type="PIRSR" id="PIRSR612734-2"/>
    </source>
</evidence>
<feature type="domain" description="DhaK" evidence="14">
    <location>
        <begin position="14"/>
        <end position="350"/>
    </location>
</feature>
<evidence type="ECO:0000256" key="5">
    <source>
        <dbReference type="ARBA" id="ARBA00022741"/>
    </source>
</evidence>
<name>A0A6C1E582_SACPS</name>
<keyword evidence="5" id="KW-0547">Nucleotide-binding</keyword>
<evidence type="ECO:0000259" key="14">
    <source>
        <dbReference type="PROSITE" id="PS51481"/>
    </source>
</evidence>
<keyword evidence="4" id="KW-0808">Transferase</keyword>
<dbReference type="EMBL" id="CP049001">
    <property type="protein sequence ID" value="QID84462.1"/>
    <property type="molecule type" value="Genomic_DNA"/>
</dbReference>
<evidence type="ECO:0000256" key="8">
    <source>
        <dbReference type="ARBA" id="ARBA00022840"/>
    </source>
</evidence>
<evidence type="ECO:0000256" key="3">
    <source>
        <dbReference type="ARBA" id="ARBA00008757"/>
    </source>
</evidence>
<keyword evidence="6 15" id="KW-0418">Kinase</keyword>
<dbReference type="Pfam" id="PF02733">
    <property type="entry name" value="Dak1"/>
    <property type="match status" value="1"/>
</dbReference>
<dbReference type="Gene3D" id="3.40.50.10440">
    <property type="entry name" value="Dihydroxyacetone kinase, domain 1"/>
    <property type="match status" value="1"/>
</dbReference>
<dbReference type="Gene3D" id="1.25.40.340">
    <property type="match status" value="1"/>
</dbReference>
<dbReference type="GO" id="GO:0050354">
    <property type="term" value="F:triokinase activity"/>
    <property type="evidence" value="ECO:0007669"/>
    <property type="project" value="UniProtKB-EC"/>
</dbReference>
<feature type="binding site" evidence="12">
    <location>
        <begin position="64"/>
        <end position="67"/>
    </location>
    <ligand>
        <name>substrate</name>
    </ligand>
</feature>
<dbReference type="FunFam" id="1.25.40.340:FF:000001">
    <property type="entry name" value="Dihydroxyacetone kinase 1"/>
    <property type="match status" value="1"/>
</dbReference>
<dbReference type="GO" id="GO:0061610">
    <property type="term" value="P:glycerol to glycerone phosphate metabolic process"/>
    <property type="evidence" value="ECO:0007669"/>
    <property type="project" value="UniProtKB-ARBA"/>
</dbReference>
<dbReference type="NCBIfam" id="TIGR02361">
    <property type="entry name" value="dak_ATP"/>
    <property type="match status" value="1"/>
</dbReference>
<dbReference type="OrthoDB" id="1724672at2759"/>
<dbReference type="InterPro" id="IPR004006">
    <property type="entry name" value="DhaK_dom"/>
</dbReference>
<dbReference type="InterPro" id="IPR036117">
    <property type="entry name" value="DhaL_dom_sf"/>
</dbReference>
<comment type="similarity">
    <text evidence="3">Belongs to the dihydroxyacetone kinase (DAK) family.</text>
</comment>
<evidence type="ECO:0000256" key="4">
    <source>
        <dbReference type="ARBA" id="ARBA00022679"/>
    </source>
</evidence>
<accession>A0A6C1E582</accession>
<dbReference type="PROSITE" id="PS51480">
    <property type="entry name" value="DHAL"/>
    <property type="match status" value="1"/>
</dbReference>
<comment type="function">
    <text evidence="1">Catalyzes both the phosphorylation of dihydroxyacetone and of glyceraldehyde.</text>
</comment>
<dbReference type="FunFam" id="3.30.1180.20:FF:000001">
    <property type="entry name" value="Dihydroxyacetone kinase 1"/>
    <property type="match status" value="1"/>
</dbReference>
<dbReference type="Proteomes" id="UP000501346">
    <property type="component" value="Chromosome SeIV-SeII"/>
</dbReference>
<proteinExistence type="inferred from homology"/>
<organism evidence="15 16">
    <name type="scientific">Saccharomyces pastorianus</name>
    <name type="common">Lager yeast</name>
    <name type="synonym">Saccharomyces cerevisiae x Saccharomyces eubayanus</name>
    <dbReference type="NCBI Taxonomy" id="27292"/>
    <lineage>
        <taxon>Eukaryota</taxon>
        <taxon>Fungi</taxon>
        <taxon>Dikarya</taxon>
        <taxon>Ascomycota</taxon>
        <taxon>Saccharomycotina</taxon>
        <taxon>Saccharomycetes</taxon>
        <taxon>Saccharomycetales</taxon>
        <taxon>Saccharomycetaceae</taxon>
        <taxon>Saccharomyces</taxon>
    </lineage>
</organism>
<evidence type="ECO:0000256" key="9">
    <source>
        <dbReference type="ARBA" id="ARBA00047974"/>
    </source>
</evidence>
<feature type="domain" description="DhaL" evidence="13">
    <location>
        <begin position="390"/>
        <end position="593"/>
    </location>
</feature>
<dbReference type="GO" id="GO:0005829">
    <property type="term" value="C:cytosol"/>
    <property type="evidence" value="ECO:0007669"/>
    <property type="project" value="TreeGrafter"/>
</dbReference>
<feature type="binding site" evidence="12">
    <location>
        <position position="115"/>
    </location>
    <ligand>
        <name>substrate</name>
    </ligand>
</feature>
<dbReference type="AlphaFoldDB" id="A0A6C1E582"/>
<evidence type="ECO:0000256" key="2">
    <source>
        <dbReference type="ARBA" id="ARBA00004778"/>
    </source>
</evidence>
<dbReference type="Gene3D" id="3.30.1180.20">
    <property type="entry name" value="Dihydroxyacetone kinase, domain 2"/>
    <property type="match status" value="1"/>
</dbReference>
<gene>
    <name evidence="15" type="primary">DAK2</name>
    <name evidence="15" type="ORF">GRS66_006965</name>
</gene>
<evidence type="ECO:0000313" key="16">
    <source>
        <dbReference type="Proteomes" id="UP000501346"/>
    </source>
</evidence>
<comment type="catalytic activity">
    <reaction evidence="10">
        <text>dihydroxyacetone + ATP = dihydroxyacetone phosphate + ADP + H(+)</text>
        <dbReference type="Rhea" id="RHEA:15773"/>
        <dbReference type="ChEBI" id="CHEBI:15378"/>
        <dbReference type="ChEBI" id="CHEBI:16016"/>
        <dbReference type="ChEBI" id="CHEBI:30616"/>
        <dbReference type="ChEBI" id="CHEBI:57642"/>
        <dbReference type="ChEBI" id="CHEBI:456216"/>
        <dbReference type="EC" id="2.7.1.29"/>
    </reaction>
</comment>
<reference evidence="15 16" key="1">
    <citation type="journal article" date="2019" name="BMC Genomics">
        <title>Chromosome level assembly and comparative genome analysis confirm lager-brewing yeasts originated from a single hybridization.</title>
        <authorList>
            <person name="Salazar A.N."/>
            <person name="Gorter de Vries A.R."/>
            <person name="van den Broek M."/>
            <person name="Brouwers N."/>
            <person name="de la Torre Cortes P."/>
            <person name="Kuijpers N.G.A."/>
            <person name="Daran J.G."/>
            <person name="Abeel T."/>
        </authorList>
    </citation>
    <scope>NUCLEOTIDE SEQUENCE [LARGE SCALE GENOMIC DNA]</scope>
    <source>
        <strain evidence="15 16">CBS 1483</strain>
    </source>
</reference>
<evidence type="ECO:0000256" key="11">
    <source>
        <dbReference type="PIRSR" id="PIRSR612734-1"/>
    </source>
</evidence>
<dbReference type="GO" id="GO:0004371">
    <property type="term" value="F:glycerone kinase activity"/>
    <property type="evidence" value="ECO:0007669"/>
    <property type="project" value="UniProtKB-EC"/>
</dbReference>